<dbReference type="EMBL" id="BAAAHQ010000001">
    <property type="protein sequence ID" value="GAA0913237.1"/>
    <property type="molecule type" value="Genomic_DNA"/>
</dbReference>
<accession>A0ABP3Z4E5</accession>
<proteinExistence type="predicted"/>
<name>A0ABP3Z4E5_9ACTN</name>
<organism evidence="1 2">
    <name type="scientific">Nonomuraea longicatena</name>
    <dbReference type="NCBI Taxonomy" id="83682"/>
    <lineage>
        <taxon>Bacteria</taxon>
        <taxon>Bacillati</taxon>
        <taxon>Actinomycetota</taxon>
        <taxon>Actinomycetes</taxon>
        <taxon>Streptosporangiales</taxon>
        <taxon>Streptosporangiaceae</taxon>
        <taxon>Nonomuraea</taxon>
    </lineage>
</organism>
<reference evidence="2" key="1">
    <citation type="journal article" date="2019" name="Int. J. Syst. Evol. Microbiol.">
        <title>The Global Catalogue of Microorganisms (GCM) 10K type strain sequencing project: providing services to taxonomists for standard genome sequencing and annotation.</title>
        <authorList>
            <consortium name="The Broad Institute Genomics Platform"/>
            <consortium name="The Broad Institute Genome Sequencing Center for Infectious Disease"/>
            <person name="Wu L."/>
            <person name="Ma J."/>
        </authorList>
    </citation>
    <scope>NUCLEOTIDE SEQUENCE [LARGE SCALE GENOMIC DNA]</scope>
    <source>
        <strain evidence="2">JCM 11136</strain>
    </source>
</reference>
<evidence type="ECO:0000313" key="2">
    <source>
        <dbReference type="Proteomes" id="UP001501578"/>
    </source>
</evidence>
<dbReference type="Proteomes" id="UP001501578">
    <property type="component" value="Unassembled WGS sequence"/>
</dbReference>
<evidence type="ECO:0000313" key="1">
    <source>
        <dbReference type="EMBL" id="GAA0913237.1"/>
    </source>
</evidence>
<dbReference type="SUPFAM" id="SSF54001">
    <property type="entry name" value="Cysteine proteinases"/>
    <property type="match status" value="1"/>
</dbReference>
<dbReference type="InterPro" id="IPR038765">
    <property type="entry name" value="Papain-like_cys_pep_sf"/>
</dbReference>
<sequence length="176" mass="19070">MTPEYTKYAQKAIDWAMDRLGSPDYATRCLAFVEDAYERANDIEIFGGDFAAESAEQYGARADLGEPPLGAFVFYDTTGTLGGERRNWGHVGLCVGAGRVVHAWDEVRVDHYLDVERLENAPGWEAPSYAGWAPVERVFEGHAPVKDWSAAGDAAAAAVRAQEERFGTAGTGPAVP</sequence>
<protein>
    <recommendedName>
        <fullName evidence="3">NlpC/P60 domain-containing protein</fullName>
    </recommendedName>
</protein>
<dbReference type="Gene3D" id="3.90.1720.10">
    <property type="entry name" value="endopeptidase domain like (from Nostoc punctiforme)"/>
    <property type="match status" value="1"/>
</dbReference>
<evidence type="ECO:0008006" key="3">
    <source>
        <dbReference type="Google" id="ProtNLM"/>
    </source>
</evidence>
<comment type="caution">
    <text evidence="1">The sequence shown here is derived from an EMBL/GenBank/DDBJ whole genome shotgun (WGS) entry which is preliminary data.</text>
</comment>
<keyword evidence="2" id="KW-1185">Reference proteome</keyword>
<gene>
    <name evidence="1" type="ORF">GCM10009560_05040</name>
</gene>